<feature type="transmembrane region" description="Helical" evidence="1">
    <location>
        <begin position="396"/>
        <end position="420"/>
    </location>
</feature>
<organism evidence="2 3">
    <name type="scientific">Niallia alba</name>
    <dbReference type="NCBI Taxonomy" id="2729105"/>
    <lineage>
        <taxon>Bacteria</taxon>
        <taxon>Bacillati</taxon>
        <taxon>Bacillota</taxon>
        <taxon>Bacilli</taxon>
        <taxon>Bacillales</taxon>
        <taxon>Bacillaceae</taxon>
        <taxon>Niallia</taxon>
    </lineage>
</organism>
<feature type="transmembrane region" description="Helical" evidence="1">
    <location>
        <begin position="561"/>
        <end position="581"/>
    </location>
</feature>
<dbReference type="EMBL" id="JABBPK010000001">
    <property type="protein sequence ID" value="NMO79721.1"/>
    <property type="molecule type" value="Genomic_DNA"/>
</dbReference>
<keyword evidence="1" id="KW-0812">Transmembrane</keyword>
<feature type="transmembrane region" description="Helical" evidence="1">
    <location>
        <begin position="369"/>
        <end position="390"/>
    </location>
</feature>
<sequence length="596" mass="69829">MLINWIKWKLKIRWKSQMNNFIFFKKIKQVKNIWVWVVLWSLISFSTLLGGSYLLFKTTILNEKLTVSDQPSGILSTLALQILYSLRENHFLLWSLLFFIIFINAIISGIASSKWQLQAVDRDWLMINLKTSEQKSNIYIYLESLTWNSKVFLMAYVPIILSLGYLLNLTPIKIILILFITFLLFIVLGIISSIFHNKYMCLQRKRNHFLLRLVTNILIRCFLFVLALNMSNRLVPWIKNFPLTSNEIDIEKYYQWMQLGTSSLAKLFEPIKDVITFSLLPNSILATYAMGELDLKDLLISSVILTIFVGFTVLLAFSKSKPSKGIYYPFSFYEKWIVSLSAIVNRQSYITFLIRNDIRTTYFFHRFPILLGPLSFWIQLGIFTSFIQVFEPFDKMYHFILAFYFFFFVFFYVFTMFWGLNGMFSMDSVGKHIILHLLSKKNAWSIFLYKFQLFLITTLPLFIVCDILFMIINQVPLNISIIVGVSHLLFYFLLTIIIFLPSVISPHYNFLNIEQLEDYPDQKAVRNLIRYLTVGIFIPCLMLPIALLMSDFISISQYLHINAIGITVLFLILSGSLVTIIKHKLVRLKCLDDFSL</sequence>
<feature type="transmembrane region" description="Helical" evidence="1">
    <location>
        <begin position="298"/>
        <end position="317"/>
    </location>
</feature>
<name>A0A7Y0KCG1_9BACI</name>
<feature type="transmembrane region" description="Helical" evidence="1">
    <location>
        <begin position="91"/>
        <end position="112"/>
    </location>
</feature>
<comment type="caution">
    <text evidence="2">The sequence shown here is derived from an EMBL/GenBank/DDBJ whole genome shotgun (WGS) entry which is preliminary data.</text>
</comment>
<accession>A0A7Y0KCG1</accession>
<gene>
    <name evidence="2" type="ORF">HHU08_22590</name>
</gene>
<feature type="transmembrane region" description="Helical" evidence="1">
    <location>
        <begin position="447"/>
        <end position="472"/>
    </location>
</feature>
<dbReference type="RefSeq" id="WP_169189390.1">
    <property type="nucleotide sequence ID" value="NZ_JABBPK010000001.1"/>
</dbReference>
<evidence type="ECO:0000256" key="1">
    <source>
        <dbReference type="SAM" id="Phobius"/>
    </source>
</evidence>
<keyword evidence="1" id="KW-0472">Membrane</keyword>
<evidence type="ECO:0000313" key="2">
    <source>
        <dbReference type="EMBL" id="NMO79721.1"/>
    </source>
</evidence>
<dbReference type="AlphaFoldDB" id="A0A7Y0KCG1"/>
<dbReference type="Proteomes" id="UP000588491">
    <property type="component" value="Unassembled WGS sequence"/>
</dbReference>
<keyword evidence="3" id="KW-1185">Reference proteome</keyword>
<proteinExistence type="predicted"/>
<feature type="transmembrane region" description="Helical" evidence="1">
    <location>
        <begin position="209"/>
        <end position="228"/>
    </location>
</feature>
<evidence type="ECO:0000313" key="3">
    <source>
        <dbReference type="Proteomes" id="UP000588491"/>
    </source>
</evidence>
<feature type="transmembrane region" description="Helical" evidence="1">
    <location>
        <begin position="174"/>
        <end position="197"/>
    </location>
</feature>
<feature type="transmembrane region" description="Helical" evidence="1">
    <location>
        <begin position="478"/>
        <end position="500"/>
    </location>
</feature>
<feature type="transmembrane region" description="Helical" evidence="1">
    <location>
        <begin position="151"/>
        <end position="168"/>
    </location>
</feature>
<protein>
    <submittedName>
        <fullName evidence="2">Uncharacterized protein</fullName>
    </submittedName>
</protein>
<feature type="transmembrane region" description="Helical" evidence="1">
    <location>
        <begin position="528"/>
        <end position="549"/>
    </location>
</feature>
<reference evidence="2 3" key="1">
    <citation type="submission" date="2020-04" db="EMBL/GenBank/DDBJ databases">
        <title>Bacillus sp. UniB3 isolated from commercial digestive syrup.</title>
        <authorList>
            <person name="Thorat V."/>
            <person name="Kirdat K."/>
            <person name="Tiwarekar B."/>
            <person name="Yadav A."/>
        </authorList>
    </citation>
    <scope>NUCLEOTIDE SEQUENCE [LARGE SCALE GENOMIC DNA]</scope>
    <source>
        <strain evidence="2 3">UniB3</strain>
    </source>
</reference>
<keyword evidence="1" id="KW-1133">Transmembrane helix</keyword>
<feature type="transmembrane region" description="Helical" evidence="1">
    <location>
        <begin position="33"/>
        <end position="56"/>
    </location>
</feature>